<accession>A0A0W8FLP2</accession>
<dbReference type="InterPro" id="IPR036890">
    <property type="entry name" value="HATPase_C_sf"/>
</dbReference>
<proteinExistence type="predicted"/>
<dbReference type="InterPro" id="IPR003594">
    <property type="entry name" value="HATPase_dom"/>
</dbReference>
<dbReference type="Gene3D" id="3.30.565.10">
    <property type="entry name" value="Histidine kinase-like ATPase, C-terminal domain"/>
    <property type="match status" value="1"/>
</dbReference>
<keyword evidence="2" id="KW-0808">Transferase</keyword>
<organism evidence="2">
    <name type="scientific">hydrocarbon metagenome</name>
    <dbReference type="NCBI Taxonomy" id="938273"/>
    <lineage>
        <taxon>unclassified sequences</taxon>
        <taxon>metagenomes</taxon>
        <taxon>ecological metagenomes</taxon>
    </lineage>
</organism>
<dbReference type="AlphaFoldDB" id="A0A0W8FLP2"/>
<dbReference type="SUPFAM" id="SSF55874">
    <property type="entry name" value="ATPase domain of HSP90 chaperone/DNA topoisomerase II/histidine kinase"/>
    <property type="match status" value="1"/>
</dbReference>
<keyword evidence="2" id="KW-0418">Kinase</keyword>
<dbReference type="GO" id="GO:0016301">
    <property type="term" value="F:kinase activity"/>
    <property type="evidence" value="ECO:0007669"/>
    <property type="project" value="UniProtKB-KW"/>
</dbReference>
<gene>
    <name evidence="2" type="ORF">ASZ90_008367</name>
</gene>
<name>A0A0W8FLP2_9ZZZZ</name>
<sequence>MVVWNKLKITVHTTETENYLYKNSFDVEGGNFNNAGAVSTQVKSILKNIDLPINVIRKAAIACYESEINIVSYARQGVINLTVTPKTIEFDITDEGPGIPDIELAMEQGYSTADRQIREMGFGAGMGLYNIKCSSDIFNLTSEVDKGTFLKIIINIP</sequence>
<evidence type="ECO:0000259" key="1">
    <source>
        <dbReference type="Pfam" id="PF02518"/>
    </source>
</evidence>
<dbReference type="Pfam" id="PF02518">
    <property type="entry name" value="HATPase_c"/>
    <property type="match status" value="1"/>
</dbReference>
<dbReference type="EMBL" id="LNQE01001014">
    <property type="protein sequence ID" value="KUG21861.1"/>
    <property type="molecule type" value="Genomic_DNA"/>
</dbReference>
<reference evidence="2" key="1">
    <citation type="journal article" date="2015" name="Proc. Natl. Acad. Sci. U.S.A.">
        <title>Networks of energetic and metabolic interactions define dynamics in microbial communities.</title>
        <authorList>
            <person name="Embree M."/>
            <person name="Liu J.K."/>
            <person name="Al-Bassam M.M."/>
            <person name="Zengler K."/>
        </authorList>
    </citation>
    <scope>NUCLEOTIDE SEQUENCE</scope>
</reference>
<evidence type="ECO:0000313" key="2">
    <source>
        <dbReference type="EMBL" id="KUG21861.1"/>
    </source>
</evidence>
<protein>
    <submittedName>
        <fullName evidence="2">Anti-sigma regulatory factor (Ser/thr protein kinase)</fullName>
    </submittedName>
</protein>
<feature type="domain" description="Histidine kinase/HSP90-like ATPase" evidence="1">
    <location>
        <begin position="69"/>
        <end position="151"/>
    </location>
</feature>
<comment type="caution">
    <text evidence="2">The sequence shown here is derived from an EMBL/GenBank/DDBJ whole genome shotgun (WGS) entry which is preliminary data.</text>
</comment>